<gene>
    <name evidence="2" type="ORF">CVM73_07960</name>
</gene>
<dbReference type="EMBL" id="PGVG01000004">
    <property type="protein sequence ID" value="PJG56059.1"/>
    <property type="molecule type" value="Genomic_DNA"/>
</dbReference>
<feature type="region of interest" description="Disordered" evidence="1">
    <location>
        <begin position="83"/>
        <end position="110"/>
    </location>
</feature>
<dbReference type="AlphaFoldDB" id="A0A2M8RE22"/>
<evidence type="ECO:0000313" key="3">
    <source>
        <dbReference type="Proteomes" id="UP000231194"/>
    </source>
</evidence>
<reference evidence="2 3" key="1">
    <citation type="submission" date="2017-11" db="EMBL/GenBank/DDBJ databases">
        <title>Bradyrhizobium forestalis sp. nov., an efficient nitrogen-fixing bacterium isolated from nodules of forest legume species in the Amazon.</title>
        <authorList>
            <person name="Costa E.M."/>
            <person name="Guimaraes A."/>
            <person name="Carvalho T.S."/>
            <person name="Rodrigues T.L."/>
            <person name="Ribeiro P.R.A."/>
            <person name="Lebbe L."/>
            <person name="Willems A."/>
            <person name="Moreira F.M.S."/>
        </authorList>
    </citation>
    <scope>NUCLEOTIDE SEQUENCE [LARGE SCALE GENOMIC DNA]</scope>
    <source>
        <strain evidence="2 3">INPA54B</strain>
    </source>
</reference>
<name>A0A2M8RE22_9BRAD</name>
<keyword evidence="3" id="KW-1185">Reference proteome</keyword>
<organism evidence="2 3">
    <name type="scientific">Bradyrhizobium forestalis</name>
    <dbReference type="NCBI Taxonomy" id="1419263"/>
    <lineage>
        <taxon>Bacteria</taxon>
        <taxon>Pseudomonadati</taxon>
        <taxon>Pseudomonadota</taxon>
        <taxon>Alphaproteobacteria</taxon>
        <taxon>Hyphomicrobiales</taxon>
        <taxon>Nitrobacteraceae</taxon>
        <taxon>Bradyrhizobium</taxon>
    </lineage>
</organism>
<dbReference type="Proteomes" id="UP000231194">
    <property type="component" value="Unassembled WGS sequence"/>
</dbReference>
<comment type="caution">
    <text evidence="2">The sequence shown here is derived from an EMBL/GenBank/DDBJ whole genome shotgun (WGS) entry which is preliminary data.</text>
</comment>
<accession>A0A2M8RE22</accession>
<protein>
    <submittedName>
        <fullName evidence="2">Uncharacterized protein</fullName>
    </submittedName>
</protein>
<evidence type="ECO:0000313" key="2">
    <source>
        <dbReference type="EMBL" id="PJG56059.1"/>
    </source>
</evidence>
<sequence length="110" mass="12325">MGDLDQSAKNEFWGLVRRTLVEVLGKSERDADTEIESLTERLDALSHDDALMIYHNSPIQVAANLAGVDGPLTAQQELAYDDIMNRGRPASERPTEKEVLRRPKDVSDFN</sequence>
<proteinExistence type="predicted"/>
<evidence type="ECO:0000256" key="1">
    <source>
        <dbReference type="SAM" id="MobiDB-lite"/>
    </source>
</evidence>